<reference evidence="3" key="4">
    <citation type="submission" date="2025-05" db="UniProtKB">
        <authorList>
            <consortium name="EnsemblFungi"/>
        </authorList>
    </citation>
    <scope>IDENTIFICATION</scope>
    <source>
        <strain evidence="3">isolate 1-1 / race 1 (BBBD)</strain>
    </source>
</reference>
<dbReference type="EMBL" id="ADAS02000100">
    <property type="protein sequence ID" value="OAV90466.1"/>
    <property type="molecule type" value="Genomic_DNA"/>
</dbReference>
<keyword evidence="4" id="KW-1185">Reference proteome</keyword>
<proteinExistence type="predicted"/>
<reference evidence="3 4" key="3">
    <citation type="journal article" date="2017" name="G3 (Bethesda)">
        <title>Comparative analysis highlights variable genome content of wheat rusts and divergence of the mating loci.</title>
        <authorList>
            <person name="Cuomo C.A."/>
            <person name="Bakkeren G."/>
            <person name="Khalil H.B."/>
            <person name="Panwar V."/>
            <person name="Joly D."/>
            <person name="Linning R."/>
            <person name="Sakthikumar S."/>
            <person name="Song X."/>
            <person name="Adiconis X."/>
            <person name="Fan L."/>
            <person name="Goldberg J.M."/>
            <person name="Levin J.Z."/>
            <person name="Young S."/>
            <person name="Zeng Q."/>
            <person name="Anikster Y."/>
            <person name="Bruce M."/>
            <person name="Wang M."/>
            <person name="Yin C."/>
            <person name="McCallum B."/>
            <person name="Szabo L.J."/>
            <person name="Hulbert S."/>
            <person name="Chen X."/>
            <person name="Fellers J.P."/>
        </authorList>
    </citation>
    <scope>NUCLEOTIDE SEQUENCE</scope>
    <source>
        <strain evidence="3">isolate 1-1 / race 1 (BBBD)</strain>
        <strain evidence="4">Isolate 1-1 / race 1 (BBBD)</strain>
    </source>
</reference>
<sequence>MSDVSEMAPITPLQNSPRFSPSPPQAANIPIPSTPHQSSFFAIGSGQVPLQGPSQSGGQPVHLFSSQNLGIPGHTEDDISALLSNLRVDNSNQSSLIEAQAASIALLTVQARQDKKSINLLQAKTKNIKDVFHGELMKTQAENQQSLAHLRGLMEGSNTAFGG</sequence>
<organism evidence="2">
    <name type="scientific">Puccinia triticina (isolate 1-1 / race 1 (BBBD))</name>
    <name type="common">Brown leaf rust fungus</name>
    <dbReference type="NCBI Taxonomy" id="630390"/>
    <lineage>
        <taxon>Eukaryota</taxon>
        <taxon>Fungi</taxon>
        <taxon>Dikarya</taxon>
        <taxon>Basidiomycota</taxon>
        <taxon>Pucciniomycotina</taxon>
        <taxon>Pucciniomycetes</taxon>
        <taxon>Pucciniales</taxon>
        <taxon>Pucciniaceae</taxon>
        <taxon>Puccinia</taxon>
    </lineage>
</organism>
<dbReference type="VEuPathDB" id="FungiDB:PTTG_28290"/>
<evidence type="ECO:0000313" key="3">
    <source>
        <dbReference type="EnsemblFungi" id="PTTG_28290-t43_1-p1"/>
    </source>
</evidence>
<feature type="region of interest" description="Disordered" evidence="1">
    <location>
        <begin position="1"/>
        <end position="69"/>
    </location>
</feature>
<dbReference type="AlphaFoldDB" id="A0A180GCL2"/>
<reference evidence="2" key="1">
    <citation type="submission" date="2009-11" db="EMBL/GenBank/DDBJ databases">
        <authorList>
            <consortium name="The Broad Institute Genome Sequencing Platform"/>
            <person name="Ward D."/>
            <person name="Feldgarden M."/>
            <person name="Earl A."/>
            <person name="Young S.K."/>
            <person name="Zeng Q."/>
            <person name="Koehrsen M."/>
            <person name="Alvarado L."/>
            <person name="Berlin A."/>
            <person name="Bochicchio J."/>
            <person name="Borenstein D."/>
            <person name="Chapman S.B."/>
            <person name="Chen Z."/>
            <person name="Engels R."/>
            <person name="Freedman E."/>
            <person name="Gellesch M."/>
            <person name="Goldberg J."/>
            <person name="Griggs A."/>
            <person name="Gujja S."/>
            <person name="Heilman E."/>
            <person name="Heiman D."/>
            <person name="Hepburn T."/>
            <person name="Howarth C."/>
            <person name="Jen D."/>
            <person name="Larson L."/>
            <person name="Lewis B."/>
            <person name="Mehta T."/>
            <person name="Park D."/>
            <person name="Pearson M."/>
            <person name="Roberts A."/>
            <person name="Saif S."/>
            <person name="Shea T."/>
            <person name="Shenoy N."/>
            <person name="Sisk P."/>
            <person name="Stolte C."/>
            <person name="Sykes S."/>
            <person name="Thomson T."/>
            <person name="Walk T."/>
            <person name="White J."/>
            <person name="Yandava C."/>
            <person name="Izard J."/>
            <person name="Baranova O.V."/>
            <person name="Blanton J.M."/>
            <person name="Tanner A.C."/>
            <person name="Dewhirst F.E."/>
            <person name="Haas B."/>
            <person name="Nusbaum C."/>
            <person name="Birren B."/>
        </authorList>
    </citation>
    <scope>NUCLEOTIDE SEQUENCE [LARGE SCALE GENOMIC DNA]</scope>
    <source>
        <strain evidence="2">1-1 BBBD Race 1</strain>
    </source>
</reference>
<dbReference type="Proteomes" id="UP000005240">
    <property type="component" value="Unassembled WGS sequence"/>
</dbReference>
<evidence type="ECO:0000256" key="1">
    <source>
        <dbReference type="SAM" id="MobiDB-lite"/>
    </source>
</evidence>
<feature type="compositionally biased region" description="Polar residues" evidence="1">
    <location>
        <begin position="52"/>
        <end position="69"/>
    </location>
</feature>
<reference evidence="2" key="2">
    <citation type="submission" date="2016-05" db="EMBL/GenBank/DDBJ databases">
        <title>Comparative analysis highlights variable genome content of wheat rusts and divergence of the mating loci.</title>
        <authorList>
            <person name="Cuomo C.A."/>
            <person name="Bakkeren G."/>
            <person name="Szabo L."/>
            <person name="Khalil H."/>
            <person name="Joly D."/>
            <person name="Goldberg J."/>
            <person name="Young S."/>
            <person name="Zeng Q."/>
            <person name="Fellers J."/>
        </authorList>
    </citation>
    <scope>NUCLEOTIDE SEQUENCE [LARGE SCALE GENOMIC DNA]</scope>
    <source>
        <strain evidence="2">1-1 BBBD Race 1</strain>
    </source>
</reference>
<evidence type="ECO:0000313" key="2">
    <source>
        <dbReference type="EMBL" id="OAV90466.1"/>
    </source>
</evidence>
<protein>
    <submittedName>
        <fullName evidence="2 3">Uncharacterized protein</fullName>
    </submittedName>
</protein>
<accession>A0A180GCL2</accession>
<gene>
    <name evidence="2" type="ORF">PTTG_28290</name>
</gene>
<name>A0A180GCL2_PUCT1</name>
<evidence type="ECO:0000313" key="4">
    <source>
        <dbReference type="Proteomes" id="UP000005240"/>
    </source>
</evidence>
<dbReference type="EnsemblFungi" id="PTTG_28290-t43_1">
    <property type="protein sequence ID" value="PTTG_28290-t43_1-p1"/>
    <property type="gene ID" value="PTTG_28290"/>
</dbReference>